<feature type="region of interest" description="Disordered" evidence="1">
    <location>
        <begin position="1"/>
        <end position="133"/>
    </location>
</feature>
<dbReference type="Proteomes" id="UP001059596">
    <property type="component" value="Unassembled WGS sequence"/>
</dbReference>
<reference evidence="2" key="1">
    <citation type="journal article" date="2023" name="Genome Biol. Evol.">
        <title>Long-read-based Genome Assembly of Drosophila gunungcola Reveals Fewer Chemosensory Genes in Flower-breeding Species.</title>
        <authorList>
            <person name="Negi A."/>
            <person name="Liao B.Y."/>
            <person name="Yeh S.D."/>
        </authorList>
    </citation>
    <scope>NUCLEOTIDE SEQUENCE</scope>
    <source>
        <strain evidence="2">Sukarami</strain>
    </source>
</reference>
<gene>
    <name evidence="2" type="ORF">M5D96_009503</name>
</gene>
<evidence type="ECO:0000313" key="3">
    <source>
        <dbReference type="Proteomes" id="UP001059596"/>
    </source>
</evidence>
<proteinExistence type="predicted"/>
<protein>
    <submittedName>
        <fullName evidence="2">Uncharacterized protein</fullName>
    </submittedName>
</protein>
<evidence type="ECO:0000256" key="1">
    <source>
        <dbReference type="SAM" id="MobiDB-lite"/>
    </source>
</evidence>
<accession>A0A9Q0BMY5</accession>
<dbReference type="AlphaFoldDB" id="A0A9Q0BMY5"/>
<dbReference type="EMBL" id="JAMKOV010000012">
    <property type="protein sequence ID" value="KAI8037369.1"/>
    <property type="molecule type" value="Genomic_DNA"/>
</dbReference>
<keyword evidence="3" id="KW-1185">Reference proteome</keyword>
<comment type="caution">
    <text evidence="2">The sequence shown here is derived from an EMBL/GenBank/DDBJ whole genome shotgun (WGS) entry which is preliminary data.</text>
</comment>
<name>A0A9Q0BMY5_9MUSC</name>
<feature type="compositionally biased region" description="Polar residues" evidence="1">
    <location>
        <begin position="100"/>
        <end position="115"/>
    </location>
</feature>
<evidence type="ECO:0000313" key="2">
    <source>
        <dbReference type="EMBL" id="KAI8037369.1"/>
    </source>
</evidence>
<organism evidence="2 3">
    <name type="scientific">Drosophila gunungcola</name>
    <name type="common">fruit fly</name>
    <dbReference type="NCBI Taxonomy" id="103775"/>
    <lineage>
        <taxon>Eukaryota</taxon>
        <taxon>Metazoa</taxon>
        <taxon>Ecdysozoa</taxon>
        <taxon>Arthropoda</taxon>
        <taxon>Hexapoda</taxon>
        <taxon>Insecta</taxon>
        <taxon>Pterygota</taxon>
        <taxon>Neoptera</taxon>
        <taxon>Endopterygota</taxon>
        <taxon>Diptera</taxon>
        <taxon>Brachycera</taxon>
        <taxon>Muscomorpha</taxon>
        <taxon>Ephydroidea</taxon>
        <taxon>Drosophilidae</taxon>
        <taxon>Drosophila</taxon>
        <taxon>Sophophora</taxon>
    </lineage>
</organism>
<sequence>MADPGKNKSGGHNGAGSDRNHAQNGRNGHGQRLENPTASQATFDARSLWPSLQSWIGGGVRRLRSQVLRRTATTGPEMAPSGGGEDRLPPGSRPEGNDQAAPSRSGTGVTETDGNNPHRRLNEPPPASSRISMKVSLKKQASEGKNEKVLHFLYYNNSAFTTNQFNFTLCLEPTIVSHEKQRG</sequence>